<reference evidence="1" key="1">
    <citation type="journal article" date="2020" name="Nature">
        <title>Giant virus diversity and host interactions through global metagenomics.</title>
        <authorList>
            <person name="Schulz F."/>
            <person name="Roux S."/>
            <person name="Paez-Espino D."/>
            <person name="Jungbluth S."/>
            <person name="Walsh D.A."/>
            <person name="Denef V.J."/>
            <person name="McMahon K.D."/>
            <person name="Konstantinidis K.T."/>
            <person name="Eloe-Fadrosh E.A."/>
            <person name="Kyrpides N.C."/>
            <person name="Woyke T."/>
        </authorList>
    </citation>
    <scope>NUCLEOTIDE SEQUENCE</scope>
    <source>
        <strain evidence="1">GVMAG-M-3300023174-102</strain>
    </source>
</reference>
<sequence length="177" mass="19242">MNVIDNNQIQILPHVAAIPSPLPTNNVIASGHVLNDNILQNAEILSQKIIAKCFGNNGGILSDPMEFIKSGMELVQDIIAISIPERKLCLIAALKIVACGKDGKAGTDDDLIVPETLKMLNIMIEHTIIDHIIEALLDAAKGRLNIVAIKDTVEDVVIVGAGCYDWCKWRVNNKSKK</sequence>
<protein>
    <submittedName>
        <fullName evidence="1">Uncharacterized protein</fullName>
    </submittedName>
</protein>
<dbReference type="EMBL" id="MN739514">
    <property type="protein sequence ID" value="QHT09693.1"/>
    <property type="molecule type" value="Genomic_DNA"/>
</dbReference>
<proteinExistence type="predicted"/>
<name>A0A6C0CZQ2_9ZZZZ</name>
<organism evidence="1">
    <name type="scientific">viral metagenome</name>
    <dbReference type="NCBI Taxonomy" id="1070528"/>
    <lineage>
        <taxon>unclassified sequences</taxon>
        <taxon>metagenomes</taxon>
        <taxon>organismal metagenomes</taxon>
    </lineage>
</organism>
<dbReference type="AlphaFoldDB" id="A0A6C0CZQ2"/>
<accession>A0A6C0CZQ2</accession>
<evidence type="ECO:0000313" key="1">
    <source>
        <dbReference type="EMBL" id="QHT09693.1"/>
    </source>
</evidence>